<evidence type="ECO:0000256" key="2">
    <source>
        <dbReference type="ARBA" id="ARBA00023125"/>
    </source>
</evidence>
<gene>
    <name evidence="5" type="ordered locus">CNE_BB1p10470</name>
</gene>
<dbReference type="CDD" id="cd07377">
    <property type="entry name" value="WHTH_GntR"/>
    <property type="match status" value="1"/>
</dbReference>
<evidence type="ECO:0000256" key="3">
    <source>
        <dbReference type="ARBA" id="ARBA00023163"/>
    </source>
</evidence>
<keyword evidence="5" id="KW-0614">Plasmid</keyword>
<dbReference type="SUPFAM" id="SSF48008">
    <property type="entry name" value="GntR ligand-binding domain-like"/>
    <property type="match status" value="1"/>
</dbReference>
<dbReference type="PROSITE" id="PS50949">
    <property type="entry name" value="HTH_GNTR"/>
    <property type="match status" value="1"/>
</dbReference>
<evidence type="ECO:0000313" key="6">
    <source>
        <dbReference type="Proteomes" id="UP000006798"/>
    </source>
</evidence>
<evidence type="ECO:0000259" key="4">
    <source>
        <dbReference type="PROSITE" id="PS50949"/>
    </source>
</evidence>
<keyword evidence="1" id="KW-0805">Transcription regulation</keyword>
<dbReference type="Gene3D" id="1.10.10.10">
    <property type="entry name" value="Winged helix-like DNA-binding domain superfamily/Winged helix DNA-binding domain"/>
    <property type="match status" value="1"/>
</dbReference>
<dbReference type="GO" id="GO:0003700">
    <property type="term" value="F:DNA-binding transcription factor activity"/>
    <property type="evidence" value="ECO:0007669"/>
    <property type="project" value="InterPro"/>
</dbReference>
<dbReference type="SUPFAM" id="SSF46785">
    <property type="entry name" value="Winged helix' DNA-binding domain"/>
    <property type="match status" value="1"/>
</dbReference>
<keyword evidence="3" id="KW-0804">Transcription</keyword>
<dbReference type="SMART" id="SM00895">
    <property type="entry name" value="FCD"/>
    <property type="match status" value="1"/>
</dbReference>
<evidence type="ECO:0000256" key="1">
    <source>
        <dbReference type="ARBA" id="ARBA00023015"/>
    </source>
</evidence>
<dbReference type="InterPro" id="IPR008920">
    <property type="entry name" value="TF_FadR/GntR_C"/>
</dbReference>
<dbReference type="InterPro" id="IPR036390">
    <property type="entry name" value="WH_DNA-bd_sf"/>
</dbReference>
<dbReference type="InterPro" id="IPR036388">
    <property type="entry name" value="WH-like_DNA-bd_sf"/>
</dbReference>
<reference evidence="5 6" key="1">
    <citation type="journal article" date="2011" name="J. Bacteriol.">
        <title>Complete genome sequence of the type strain Cupriavidus necator N-1.</title>
        <authorList>
            <person name="Poehlein A."/>
            <person name="Kusian B."/>
            <person name="Friedrich B."/>
            <person name="Daniel R."/>
            <person name="Bowien B."/>
        </authorList>
    </citation>
    <scope>NUCLEOTIDE SEQUENCE [LARGE SCALE GENOMIC DNA]</scope>
    <source>
        <strain evidence="6">ATCC 43291 / DSM 13513 / CCUG 52238 / LMG 8453 / N-1</strain>
        <plasmid evidence="5 6">pBB1</plasmid>
    </source>
</reference>
<name>F8GUQ1_CUPNN</name>
<dbReference type="GO" id="GO:0003677">
    <property type="term" value="F:DNA binding"/>
    <property type="evidence" value="ECO:0007669"/>
    <property type="project" value="UniProtKB-KW"/>
</dbReference>
<protein>
    <submittedName>
        <fullName evidence="5">Transcriptional regulator GntR family</fullName>
    </submittedName>
</protein>
<organism evidence="5 6">
    <name type="scientific">Cupriavidus necator (strain ATCC 43291 / DSM 13513 / CCUG 52238 / LMG 8453 / N-1)</name>
    <name type="common">Ralstonia eutropha</name>
    <dbReference type="NCBI Taxonomy" id="1042878"/>
    <lineage>
        <taxon>Bacteria</taxon>
        <taxon>Pseudomonadati</taxon>
        <taxon>Pseudomonadota</taxon>
        <taxon>Betaproteobacteria</taxon>
        <taxon>Burkholderiales</taxon>
        <taxon>Burkholderiaceae</taxon>
        <taxon>Cupriavidus</taxon>
    </lineage>
</organism>
<evidence type="ECO:0000313" key="5">
    <source>
        <dbReference type="EMBL" id="AEI82455.1"/>
    </source>
</evidence>
<sequence length="245" mass="27802">MHALKYALMHALLRHGLTLEMNAKPLPVASLADAAYEKIRQRILDNEWPPGYRALEQEVALALGMSRTPVHEALVRLHAERLIDLIPRHGMLVLPVSPTDMREIYEVLTALECMAAELVARKKPTTSDLVPLTEATDEMERALENDDLDAWAAADEEFHVALLDLADNKLLAEAVMKHWDRAHRARMFSLRLRPKPVNSTREHRALVARLLDGDAEGAARENRAHRERASRELLAIFEQFKLAHM</sequence>
<dbReference type="SMART" id="SM00345">
    <property type="entry name" value="HTH_GNTR"/>
    <property type="match status" value="1"/>
</dbReference>
<dbReference type="EMBL" id="CP002879">
    <property type="protein sequence ID" value="AEI82455.1"/>
    <property type="molecule type" value="Genomic_DNA"/>
</dbReference>
<dbReference type="Pfam" id="PF07729">
    <property type="entry name" value="FCD"/>
    <property type="match status" value="1"/>
</dbReference>
<proteinExistence type="predicted"/>
<dbReference type="Gene3D" id="1.20.120.530">
    <property type="entry name" value="GntR ligand-binding domain-like"/>
    <property type="match status" value="1"/>
</dbReference>
<dbReference type="PANTHER" id="PTHR43537:SF24">
    <property type="entry name" value="GLUCONATE OPERON TRANSCRIPTIONAL REPRESSOR"/>
    <property type="match status" value="1"/>
</dbReference>
<dbReference type="Proteomes" id="UP000006798">
    <property type="component" value="Plasmid pBB1"/>
</dbReference>
<dbReference type="Pfam" id="PF00392">
    <property type="entry name" value="GntR"/>
    <property type="match status" value="1"/>
</dbReference>
<geneLocation type="plasmid" evidence="5 6">
    <name>pBB1</name>
</geneLocation>
<dbReference type="KEGG" id="cnc:CNE_BB1p10470"/>
<feature type="domain" description="HTH gntR-type" evidence="4">
    <location>
        <begin position="29"/>
        <end position="96"/>
    </location>
</feature>
<dbReference type="InterPro" id="IPR000524">
    <property type="entry name" value="Tscrpt_reg_HTH_GntR"/>
</dbReference>
<dbReference type="HOGENOM" id="CLU_017584_5_2_4"/>
<keyword evidence="2" id="KW-0238">DNA-binding</keyword>
<accession>F8GUQ1</accession>
<dbReference type="InterPro" id="IPR011711">
    <property type="entry name" value="GntR_C"/>
</dbReference>
<dbReference type="AlphaFoldDB" id="F8GUQ1"/>
<dbReference type="PANTHER" id="PTHR43537">
    <property type="entry name" value="TRANSCRIPTIONAL REGULATOR, GNTR FAMILY"/>
    <property type="match status" value="1"/>
</dbReference>